<dbReference type="RefSeq" id="WP_378719988.1">
    <property type="nucleotide sequence ID" value="NZ_JBHLHV010000003.1"/>
</dbReference>
<evidence type="ECO:0000256" key="4">
    <source>
        <dbReference type="ARBA" id="ARBA00022989"/>
    </source>
</evidence>
<gene>
    <name evidence="7" type="ORF">AB7P39_14745</name>
</gene>
<dbReference type="EMBL" id="JBHLHV010000003">
    <property type="protein sequence ID" value="MFB8894105.1"/>
    <property type="molecule type" value="Genomic_DNA"/>
</dbReference>
<keyword evidence="4 6" id="KW-1133">Transmembrane helix</keyword>
<reference evidence="7 8" key="1">
    <citation type="submission" date="2024-08" db="EMBL/GenBank/DDBJ databases">
        <title>Heavy metals resistant antinobacteria isolated from wastewater.</title>
        <authorList>
            <person name="Roman Ponce B."/>
            <person name="Blanco Mercado M.A."/>
            <person name="Avila Aldana I.N."/>
            <person name="Morales Arrieta S."/>
        </authorList>
    </citation>
    <scope>NUCLEOTIDE SEQUENCE [LARGE SCALE GENOMIC DNA]</scope>
    <source>
        <strain evidence="8">sma-1</strain>
    </source>
</reference>
<feature type="transmembrane region" description="Helical" evidence="6">
    <location>
        <begin position="315"/>
        <end position="338"/>
    </location>
</feature>
<comment type="subcellular location">
    <subcellularLocation>
        <location evidence="1">Cell membrane</location>
        <topology evidence="1">Multi-pass membrane protein</topology>
    </subcellularLocation>
</comment>
<evidence type="ECO:0000256" key="3">
    <source>
        <dbReference type="ARBA" id="ARBA00022692"/>
    </source>
</evidence>
<keyword evidence="5 6" id="KW-0472">Membrane</keyword>
<feature type="transmembrane region" description="Helical" evidence="6">
    <location>
        <begin position="12"/>
        <end position="35"/>
    </location>
</feature>
<feature type="transmembrane region" description="Helical" evidence="6">
    <location>
        <begin position="41"/>
        <end position="61"/>
    </location>
</feature>
<feature type="transmembrane region" description="Helical" evidence="6">
    <location>
        <begin position="374"/>
        <end position="394"/>
    </location>
</feature>
<dbReference type="PANTHER" id="PTHR30250:SF11">
    <property type="entry name" value="O-ANTIGEN TRANSPORTER-RELATED"/>
    <property type="match status" value="1"/>
</dbReference>
<evidence type="ECO:0000256" key="2">
    <source>
        <dbReference type="ARBA" id="ARBA00022475"/>
    </source>
</evidence>
<protein>
    <recommendedName>
        <fullName evidence="9">Polysaccharide biosynthesis protein</fullName>
    </recommendedName>
</protein>
<feature type="transmembrane region" description="Helical" evidence="6">
    <location>
        <begin position="345"/>
        <end position="368"/>
    </location>
</feature>
<dbReference type="PANTHER" id="PTHR30250">
    <property type="entry name" value="PST FAMILY PREDICTED COLANIC ACID TRANSPORTER"/>
    <property type="match status" value="1"/>
</dbReference>
<accession>A0ABV5EVV5</accession>
<feature type="transmembrane region" description="Helical" evidence="6">
    <location>
        <begin position="169"/>
        <end position="186"/>
    </location>
</feature>
<evidence type="ECO:0000256" key="5">
    <source>
        <dbReference type="ARBA" id="ARBA00023136"/>
    </source>
</evidence>
<name>A0ABV5EVV5_9MICO</name>
<evidence type="ECO:0000256" key="6">
    <source>
        <dbReference type="SAM" id="Phobius"/>
    </source>
</evidence>
<feature type="transmembrane region" description="Helical" evidence="6">
    <location>
        <begin position="82"/>
        <end position="103"/>
    </location>
</feature>
<evidence type="ECO:0000313" key="7">
    <source>
        <dbReference type="EMBL" id="MFB8894105.1"/>
    </source>
</evidence>
<comment type="caution">
    <text evidence="7">The sequence shown here is derived from an EMBL/GenBank/DDBJ whole genome shotgun (WGS) entry which is preliminary data.</text>
</comment>
<organism evidence="7 8">
    <name type="scientific">Microbacterium plantarum</name>
    <dbReference type="NCBI Taxonomy" id="1816425"/>
    <lineage>
        <taxon>Bacteria</taxon>
        <taxon>Bacillati</taxon>
        <taxon>Actinomycetota</taxon>
        <taxon>Actinomycetes</taxon>
        <taxon>Micrococcales</taxon>
        <taxon>Microbacteriaceae</taxon>
        <taxon>Microbacterium</taxon>
    </lineage>
</organism>
<evidence type="ECO:0008006" key="9">
    <source>
        <dbReference type="Google" id="ProtNLM"/>
    </source>
</evidence>
<dbReference type="InterPro" id="IPR050833">
    <property type="entry name" value="Poly_Biosynth_Transport"/>
</dbReference>
<keyword evidence="3 6" id="KW-0812">Transmembrane</keyword>
<proteinExistence type="predicted"/>
<dbReference type="Proteomes" id="UP001589643">
    <property type="component" value="Unassembled WGS sequence"/>
</dbReference>
<evidence type="ECO:0000313" key="8">
    <source>
        <dbReference type="Proteomes" id="UP001589643"/>
    </source>
</evidence>
<keyword evidence="2" id="KW-1003">Cell membrane</keyword>
<keyword evidence="8" id="KW-1185">Reference proteome</keyword>
<feature type="transmembrane region" description="Helical" evidence="6">
    <location>
        <begin position="280"/>
        <end position="303"/>
    </location>
</feature>
<sequence>MNARATLIRSFGGLIFARILAAAAQAMLLFMFARQVTPDRFALTMALVGILTFISALSDLGMTPATTRSVAAGESFLHFSRLNSIVAVASILVSGGLICVAFIASDSDYVWLGMLPFAAWLAFERIAEFRFAVDLGEGRTRNAVSNLVVRRCGPTLFVALGFLAPVDPILLLAGGYALSAALSIVASPRRMYSSSSALASSRSAMSGLRASLPFWLNSVAAQSRQLDVALLGLVSVPSVAAVYAPAARLIAPLRLIPSTLAQAALPIITGRRSGSSPLRLTLISTSLSAVLYVGVALMAAPLMRWLFGEEYADSATALQILLCGLLFASSASVLTSYLQGTRHEWLVAWISLLSGGLSLIFLGCGALLGGAVGASVGLSIGYFVQFVGVTLSVWKLRAARRGSQ</sequence>
<evidence type="ECO:0000256" key="1">
    <source>
        <dbReference type="ARBA" id="ARBA00004651"/>
    </source>
</evidence>